<feature type="transmembrane region" description="Helical" evidence="2">
    <location>
        <begin position="203"/>
        <end position="222"/>
    </location>
</feature>
<dbReference type="KEGG" id="asoc:CB4_01442"/>
<feature type="transmembrane region" description="Helical" evidence="2">
    <location>
        <begin position="123"/>
        <end position="142"/>
    </location>
</feature>
<accession>A0A0U4WEY7</accession>
<name>A0A0U4WEY7_9BACL</name>
<reference evidence="3 4" key="1">
    <citation type="submission" date="2015-12" db="EMBL/GenBank/DDBJ databases">
        <title>Genome sequence of Aneurinibacillus soli.</title>
        <authorList>
            <person name="Lee J.S."/>
            <person name="Lee K.C."/>
            <person name="Kim K.K."/>
            <person name="Lee B.W."/>
        </authorList>
    </citation>
    <scope>NUCLEOTIDE SEQUENCE [LARGE SCALE GENOMIC DNA]</scope>
    <source>
        <strain evidence="3 4">CB4</strain>
    </source>
</reference>
<evidence type="ECO:0000313" key="4">
    <source>
        <dbReference type="Proteomes" id="UP000217696"/>
    </source>
</evidence>
<gene>
    <name evidence="3" type="ORF">CB4_01442</name>
</gene>
<keyword evidence="2" id="KW-0472">Membrane</keyword>
<evidence type="ECO:0000313" key="3">
    <source>
        <dbReference type="EMBL" id="BAU27273.1"/>
    </source>
</evidence>
<feature type="transmembrane region" description="Helical" evidence="2">
    <location>
        <begin position="148"/>
        <end position="167"/>
    </location>
</feature>
<feature type="region of interest" description="Disordered" evidence="1">
    <location>
        <begin position="41"/>
        <end position="60"/>
    </location>
</feature>
<feature type="transmembrane region" description="Helical" evidence="2">
    <location>
        <begin position="259"/>
        <end position="278"/>
    </location>
</feature>
<keyword evidence="4" id="KW-1185">Reference proteome</keyword>
<dbReference type="OrthoDB" id="2380880at2"/>
<evidence type="ECO:0000256" key="2">
    <source>
        <dbReference type="SAM" id="Phobius"/>
    </source>
</evidence>
<keyword evidence="2" id="KW-0812">Transmembrane</keyword>
<dbReference type="EMBL" id="AP017312">
    <property type="protein sequence ID" value="BAU27273.1"/>
    <property type="molecule type" value="Genomic_DNA"/>
</dbReference>
<feature type="transmembrane region" description="Helical" evidence="2">
    <location>
        <begin position="97"/>
        <end position="116"/>
    </location>
</feature>
<organism evidence="3 4">
    <name type="scientific">Aneurinibacillus soli</name>
    <dbReference type="NCBI Taxonomy" id="1500254"/>
    <lineage>
        <taxon>Bacteria</taxon>
        <taxon>Bacillati</taxon>
        <taxon>Bacillota</taxon>
        <taxon>Bacilli</taxon>
        <taxon>Bacillales</taxon>
        <taxon>Paenibacillaceae</taxon>
        <taxon>Aneurinibacillus group</taxon>
        <taxon>Aneurinibacillus</taxon>
    </lineage>
</organism>
<keyword evidence="2" id="KW-1133">Transmembrane helix</keyword>
<feature type="transmembrane region" description="Helical" evidence="2">
    <location>
        <begin position="72"/>
        <end position="91"/>
    </location>
</feature>
<sequence length="293" mass="33133">MNEQKKKIIIGEIEYWRRTHLLPGKYCDFLLNLYTEGESAGRHTGDEKSQNQIAASSGSPSLPAFSLPNIRISWVLSALPIAVLLYLAFHFTDFTLTMQMTLIGFFTLLFYLMAFLTRRQPFSNHLCLGIASLLLAVGGMHILKLLGYGSAIVVFFLAGCCLVWFISGIISGKRYISFCGLLGLLGIYGWITQMELATLFSWWRIEAFWLPVSIVLIAFGLIWKRRQEQMSGMLFFAGMVALFGSEAVAMLTDSADKNILLYLIYVKLFIALFLLLSLKNFWWGWVSKQPLSS</sequence>
<dbReference type="RefSeq" id="WP_096464477.1">
    <property type="nucleotide sequence ID" value="NZ_AP017312.1"/>
</dbReference>
<dbReference type="AlphaFoldDB" id="A0A0U4WEY7"/>
<evidence type="ECO:0000256" key="1">
    <source>
        <dbReference type="SAM" id="MobiDB-lite"/>
    </source>
</evidence>
<feature type="transmembrane region" description="Helical" evidence="2">
    <location>
        <begin position="234"/>
        <end position="253"/>
    </location>
</feature>
<proteinExistence type="predicted"/>
<feature type="transmembrane region" description="Helical" evidence="2">
    <location>
        <begin position="174"/>
        <end position="191"/>
    </location>
</feature>
<protein>
    <submittedName>
        <fullName evidence="3">Uncharacterized protein</fullName>
    </submittedName>
</protein>
<dbReference type="Proteomes" id="UP000217696">
    <property type="component" value="Chromosome"/>
</dbReference>
<feature type="compositionally biased region" description="Polar residues" evidence="1">
    <location>
        <begin position="50"/>
        <end position="60"/>
    </location>
</feature>